<dbReference type="RefSeq" id="WP_373655019.1">
    <property type="nucleotide sequence ID" value="NZ_JBGUAW010000003.1"/>
</dbReference>
<dbReference type="Proteomes" id="UP001575181">
    <property type="component" value="Unassembled WGS sequence"/>
</dbReference>
<accession>A0ABV4TVV9</accession>
<dbReference type="EMBL" id="JBGUAW010000003">
    <property type="protein sequence ID" value="MFA9460235.1"/>
    <property type="molecule type" value="Genomic_DNA"/>
</dbReference>
<gene>
    <name evidence="1" type="ORF">ACERLL_05285</name>
</gene>
<sequence>MSTPPSRPASGFGPLCSRASDSATLHWAAQHLGRVLRIHEGSGPAADQRIRTRVRCLLDRVRAELPSGTAQPGELTDHLWSALLRNGQTEAARFFLPYQASRGPVLWIYRGEAGADPLARNRVERLLDRRCLELTDPDLDTARIQRHCRARLRNGMEERELIRVLSLTSPAEAAILDRLETAA</sequence>
<protein>
    <submittedName>
        <fullName evidence="1">Uncharacterized protein</fullName>
    </submittedName>
</protein>
<reference evidence="1 2" key="1">
    <citation type="submission" date="2024-08" db="EMBL/GenBank/DDBJ databases">
        <title>Whole-genome sequencing of halo(alkali)philic microorganisms from hypersaline lakes.</title>
        <authorList>
            <person name="Sorokin D.Y."/>
            <person name="Merkel A.Y."/>
            <person name="Messina E."/>
            <person name="Yakimov M."/>
        </authorList>
    </citation>
    <scope>NUCLEOTIDE SEQUENCE [LARGE SCALE GENOMIC DNA]</scope>
    <source>
        <strain evidence="1 2">Cl-TMA</strain>
    </source>
</reference>
<proteinExistence type="predicted"/>
<evidence type="ECO:0000313" key="2">
    <source>
        <dbReference type="Proteomes" id="UP001575181"/>
    </source>
</evidence>
<name>A0ABV4TVV9_9GAMM</name>
<comment type="caution">
    <text evidence="1">The sequence shown here is derived from an EMBL/GenBank/DDBJ whole genome shotgun (WGS) entry which is preliminary data.</text>
</comment>
<organism evidence="1 2">
    <name type="scientific">Thiohalorhabdus methylotrophus</name>
    <dbReference type="NCBI Taxonomy" id="3242694"/>
    <lineage>
        <taxon>Bacteria</taxon>
        <taxon>Pseudomonadati</taxon>
        <taxon>Pseudomonadota</taxon>
        <taxon>Gammaproteobacteria</taxon>
        <taxon>Thiohalorhabdales</taxon>
        <taxon>Thiohalorhabdaceae</taxon>
        <taxon>Thiohalorhabdus</taxon>
    </lineage>
</organism>
<keyword evidence="2" id="KW-1185">Reference proteome</keyword>
<evidence type="ECO:0000313" key="1">
    <source>
        <dbReference type="EMBL" id="MFA9460235.1"/>
    </source>
</evidence>